<reference evidence="1 2" key="1">
    <citation type="submission" date="2016-08" db="EMBL/GenBank/DDBJ databases">
        <title>Draft genome sequence of allopolyploid Zygosaccharomyces rouxii.</title>
        <authorList>
            <person name="Watanabe J."/>
            <person name="Uehara K."/>
            <person name="Mogi Y."/>
            <person name="Tsukioka Y."/>
        </authorList>
    </citation>
    <scope>NUCLEOTIDE SEQUENCE [LARGE SCALE GENOMIC DNA]</scope>
    <source>
        <strain evidence="1 2">NBRC 110957</strain>
    </source>
</reference>
<dbReference type="OrthoDB" id="5358702at2759"/>
<sequence>MLCKELYRVLSTDSATKVCKLTFAPNQPGINGPFFISEDHQSIEIVCFKSTYLSIFKEAHDYFKNYLPKDWNTYYSSLGYLLTTPENKTNFSVHYDTFLKLWTIDNTRELLNHELRIIQRLLTSSNNRLNKSSSLWQMYRKLYVLSVGYNDGTNHDYILTFLESGSKHLSNYYCWNASRWFFDILPIDEKKIMIDKVKRFCFKNMKDSSSWDALAYMVCQQRRKADYNIKNYYHLQERKYTEGQWLEFKADKIFSEIIHLIDSFSVTEVPPFLCSHAIMVNFPDLKIITKFLEKWKSDIKNFEQEYGPSQFIRNNPIPASQFTDDVIISGLSRHIGYKKRFVEQCL</sequence>
<evidence type="ECO:0000313" key="1">
    <source>
        <dbReference type="EMBL" id="GAV52068.1"/>
    </source>
</evidence>
<comment type="caution">
    <text evidence="1">The sequence shown here is derived from an EMBL/GenBank/DDBJ whole genome shotgun (WGS) entry which is preliminary data.</text>
</comment>
<evidence type="ECO:0000313" key="2">
    <source>
        <dbReference type="Proteomes" id="UP000187013"/>
    </source>
</evidence>
<protein>
    <recommendedName>
        <fullName evidence="3">Protein ECM9</fullName>
    </recommendedName>
</protein>
<organism evidence="1 2">
    <name type="scientific">Zygosaccharomyces rouxii</name>
    <dbReference type="NCBI Taxonomy" id="4956"/>
    <lineage>
        <taxon>Eukaryota</taxon>
        <taxon>Fungi</taxon>
        <taxon>Dikarya</taxon>
        <taxon>Ascomycota</taxon>
        <taxon>Saccharomycotina</taxon>
        <taxon>Saccharomycetes</taxon>
        <taxon>Saccharomycetales</taxon>
        <taxon>Saccharomycetaceae</taxon>
        <taxon>Zygosaccharomyces</taxon>
    </lineage>
</organism>
<evidence type="ECO:0008006" key="3">
    <source>
        <dbReference type="Google" id="ProtNLM"/>
    </source>
</evidence>
<accession>A0A1Q3A8S4</accession>
<dbReference type="EMBL" id="BDGX01000033">
    <property type="protein sequence ID" value="GAV52068.1"/>
    <property type="molecule type" value="Genomic_DNA"/>
</dbReference>
<proteinExistence type="predicted"/>
<name>A0A1Q3A8S4_ZYGRO</name>
<dbReference type="Proteomes" id="UP000187013">
    <property type="component" value="Unassembled WGS sequence"/>
</dbReference>
<dbReference type="AlphaFoldDB" id="A0A1Q3A8S4"/>
<gene>
    <name evidence="1" type="ORF">ZYGR_0AG00590</name>
</gene>